<proteinExistence type="predicted"/>
<dbReference type="Proteomes" id="UP001642483">
    <property type="component" value="Unassembled WGS sequence"/>
</dbReference>
<evidence type="ECO:0000313" key="3">
    <source>
        <dbReference type="Proteomes" id="UP001642483"/>
    </source>
</evidence>
<dbReference type="EMBL" id="CAWYQH010000098">
    <property type="protein sequence ID" value="CAK8684943.1"/>
    <property type="molecule type" value="Genomic_DNA"/>
</dbReference>
<name>A0ABP0G064_CLALP</name>
<comment type="caution">
    <text evidence="2">The sequence shown here is derived from an EMBL/GenBank/DDBJ whole genome shotgun (WGS) entry which is preliminary data.</text>
</comment>
<accession>A0ABP0G064</accession>
<keyword evidence="1" id="KW-1133">Transmembrane helix</keyword>
<gene>
    <name evidence="2" type="ORF">CVLEPA_LOCUS16113</name>
</gene>
<keyword evidence="1" id="KW-0472">Membrane</keyword>
<keyword evidence="3" id="KW-1185">Reference proteome</keyword>
<keyword evidence="1" id="KW-0812">Transmembrane</keyword>
<sequence>MSKLLYIFFTHQDKVHWTSQQTASLYREQGLLQPRNDTRRRDRSFFYLRHARECDTSVSLCLMFCISSETVYRYLLYLPKSVIVLYQILVLTNVMNIVTTEIILSS</sequence>
<evidence type="ECO:0000313" key="2">
    <source>
        <dbReference type="EMBL" id="CAK8684943.1"/>
    </source>
</evidence>
<protein>
    <submittedName>
        <fullName evidence="2">Uncharacterized protein</fullName>
    </submittedName>
</protein>
<feature type="transmembrane region" description="Helical" evidence="1">
    <location>
        <begin position="83"/>
        <end position="104"/>
    </location>
</feature>
<evidence type="ECO:0000256" key="1">
    <source>
        <dbReference type="SAM" id="Phobius"/>
    </source>
</evidence>
<reference evidence="2 3" key="1">
    <citation type="submission" date="2024-02" db="EMBL/GenBank/DDBJ databases">
        <authorList>
            <person name="Daric V."/>
            <person name="Darras S."/>
        </authorList>
    </citation>
    <scope>NUCLEOTIDE SEQUENCE [LARGE SCALE GENOMIC DNA]</scope>
</reference>
<organism evidence="2 3">
    <name type="scientific">Clavelina lepadiformis</name>
    <name type="common">Light-bulb sea squirt</name>
    <name type="synonym">Ascidia lepadiformis</name>
    <dbReference type="NCBI Taxonomy" id="159417"/>
    <lineage>
        <taxon>Eukaryota</taxon>
        <taxon>Metazoa</taxon>
        <taxon>Chordata</taxon>
        <taxon>Tunicata</taxon>
        <taxon>Ascidiacea</taxon>
        <taxon>Aplousobranchia</taxon>
        <taxon>Clavelinidae</taxon>
        <taxon>Clavelina</taxon>
    </lineage>
</organism>